<comment type="caution">
    <text evidence="1">The sequence shown here is derived from an EMBL/GenBank/DDBJ whole genome shotgun (WGS) entry which is preliminary data.</text>
</comment>
<dbReference type="Proteomes" id="UP001148662">
    <property type="component" value="Unassembled WGS sequence"/>
</dbReference>
<accession>A0ACC1T3G0</accession>
<protein>
    <submittedName>
        <fullName evidence="1">Uncharacterized protein</fullName>
    </submittedName>
</protein>
<sequence>MDDSSKSKEDQQALFKAAVKKHGGWARMAGNGQGIDRHLLGLKLLKKPDEKLPEMYNDPVYQRSNNWVLSTSAVFSKHFRPYGWGEVVPEGFGVAYMTGFDDYLQYTITSRTEMPNEKFCQEIEQAAQDLYDLHAVPKAHL</sequence>
<evidence type="ECO:0000313" key="2">
    <source>
        <dbReference type="Proteomes" id="UP001148662"/>
    </source>
</evidence>
<organism evidence="1 2">
    <name type="scientific">Phlebia brevispora</name>
    <dbReference type="NCBI Taxonomy" id="194682"/>
    <lineage>
        <taxon>Eukaryota</taxon>
        <taxon>Fungi</taxon>
        <taxon>Dikarya</taxon>
        <taxon>Basidiomycota</taxon>
        <taxon>Agaricomycotina</taxon>
        <taxon>Agaricomycetes</taxon>
        <taxon>Polyporales</taxon>
        <taxon>Meruliaceae</taxon>
        <taxon>Phlebia</taxon>
    </lineage>
</organism>
<reference evidence="1" key="1">
    <citation type="submission" date="2022-07" db="EMBL/GenBank/DDBJ databases">
        <title>Genome Sequence of Phlebia brevispora.</title>
        <authorList>
            <person name="Buettner E."/>
        </authorList>
    </citation>
    <scope>NUCLEOTIDE SEQUENCE</scope>
    <source>
        <strain evidence="1">MPL23</strain>
    </source>
</reference>
<proteinExistence type="predicted"/>
<name>A0ACC1T3G0_9APHY</name>
<gene>
    <name evidence="1" type="ORF">NM688_g4315</name>
</gene>
<keyword evidence="2" id="KW-1185">Reference proteome</keyword>
<evidence type="ECO:0000313" key="1">
    <source>
        <dbReference type="EMBL" id="KAJ3552128.1"/>
    </source>
</evidence>
<dbReference type="EMBL" id="JANHOG010000702">
    <property type="protein sequence ID" value="KAJ3552128.1"/>
    <property type="molecule type" value="Genomic_DNA"/>
</dbReference>